<keyword evidence="1" id="KW-1133">Transmembrane helix</keyword>
<dbReference type="EMBL" id="FNCG01000009">
    <property type="protein sequence ID" value="SDH41149.1"/>
    <property type="molecule type" value="Genomic_DNA"/>
</dbReference>
<organism evidence="2 3">
    <name type="scientific">Mucilaginibacter gossypii</name>
    <dbReference type="NCBI Taxonomy" id="551996"/>
    <lineage>
        <taxon>Bacteria</taxon>
        <taxon>Pseudomonadati</taxon>
        <taxon>Bacteroidota</taxon>
        <taxon>Sphingobacteriia</taxon>
        <taxon>Sphingobacteriales</taxon>
        <taxon>Sphingobacteriaceae</taxon>
        <taxon>Mucilaginibacter</taxon>
    </lineage>
</organism>
<feature type="transmembrane region" description="Helical" evidence="1">
    <location>
        <begin position="128"/>
        <end position="146"/>
    </location>
</feature>
<keyword evidence="3" id="KW-1185">Reference proteome</keyword>
<keyword evidence="1" id="KW-0472">Membrane</keyword>
<evidence type="ECO:0000256" key="1">
    <source>
        <dbReference type="SAM" id="Phobius"/>
    </source>
</evidence>
<dbReference type="AlphaFoldDB" id="A0A1G8C788"/>
<reference evidence="3" key="1">
    <citation type="submission" date="2016-10" db="EMBL/GenBank/DDBJ databases">
        <authorList>
            <person name="Varghese N."/>
            <person name="Submissions S."/>
        </authorList>
    </citation>
    <scope>NUCLEOTIDE SEQUENCE [LARGE SCALE GENOMIC DNA]</scope>
    <source>
        <strain evidence="3">Gh-67</strain>
    </source>
</reference>
<protein>
    <submittedName>
        <fullName evidence="2">Uncharacterized protein</fullName>
    </submittedName>
</protein>
<evidence type="ECO:0000313" key="3">
    <source>
        <dbReference type="Proteomes" id="UP000199705"/>
    </source>
</evidence>
<sequence length="167" mass="19236">MNWWPYEKFSIISPLNPEEVRLRLTEQVSPAFTGSFFEQLTNRYPTPFKGYVNISEFKIEPVVVGRNSFIPFIKGRVEFAETGSCLYITMAMHQEIEYIIIGMAAFLMVAGFGGWIHSSMSDRFDPLSITPFGMLVFIYLIMIYGFNSESNSCKSFLLELLEGDYER</sequence>
<accession>A0A1G8C788</accession>
<dbReference type="Proteomes" id="UP000199705">
    <property type="component" value="Unassembled WGS sequence"/>
</dbReference>
<name>A0A1G8C788_9SPHI</name>
<gene>
    <name evidence="2" type="ORF">SAMN05192573_109154</name>
</gene>
<proteinExistence type="predicted"/>
<keyword evidence="1" id="KW-0812">Transmembrane</keyword>
<dbReference type="STRING" id="551996.SAMN05192573_109154"/>
<evidence type="ECO:0000313" key="2">
    <source>
        <dbReference type="EMBL" id="SDH41149.1"/>
    </source>
</evidence>
<feature type="transmembrane region" description="Helical" evidence="1">
    <location>
        <begin position="98"/>
        <end position="116"/>
    </location>
</feature>